<dbReference type="Proteomes" id="UP000821866">
    <property type="component" value="Chromosome 1"/>
</dbReference>
<evidence type="ECO:0000313" key="2">
    <source>
        <dbReference type="EMBL" id="KAH8040690.1"/>
    </source>
</evidence>
<dbReference type="AlphaFoldDB" id="A0A9J6F1Q8"/>
<gene>
    <name evidence="2" type="ORF">HPB51_012005</name>
</gene>
<organism evidence="2 3">
    <name type="scientific">Rhipicephalus microplus</name>
    <name type="common">Cattle tick</name>
    <name type="synonym">Boophilus microplus</name>
    <dbReference type="NCBI Taxonomy" id="6941"/>
    <lineage>
        <taxon>Eukaryota</taxon>
        <taxon>Metazoa</taxon>
        <taxon>Ecdysozoa</taxon>
        <taxon>Arthropoda</taxon>
        <taxon>Chelicerata</taxon>
        <taxon>Arachnida</taxon>
        <taxon>Acari</taxon>
        <taxon>Parasitiformes</taxon>
        <taxon>Ixodida</taxon>
        <taxon>Ixodoidea</taxon>
        <taxon>Ixodidae</taxon>
        <taxon>Rhipicephalinae</taxon>
        <taxon>Rhipicephalus</taxon>
        <taxon>Boophilus</taxon>
    </lineage>
</organism>
<feature type="compositionally biased region" description="Basic and acidic residues" evidence="1">
    <location>
        <begin position="199"/>
        <end position="209"/>
    </location>
</feature>
<evidence type="ECO:0000313" key="3">
    <source>
        <dbReference type="Proteomes" id="UP000821866"/>
    </source>
</evidence>
<name>A0A9J6F1Q8_RHIMP</name>
<reference evidence="2" key="2">
    <citation type="submission" date="2021-09" db="EMBL/GenBank/DDBJ databases">
        <authorList>
            <person name="Jia N."/>
            <person name="Wang J."/>
            <person name="Shi W."/>
            <person name="Du L."/>
            <person name="Sun Y."/>
            <person name="Zhan W."/>
            <person name="Jiang J."/>
            <person name="Wang Q."/>
            <person name="Zhang B."/>
            <person name="Ji P."/>
            <person name="Sakyi L.B."/>
            <person name="Cui X."/>
            <person name="Yuan T."/>
            <person name="Jiang B."/>
            <person name="Yang W."/>
            <person name="Lam T.T.-Y."/>
            <person name="Chang Q."/>
            <person name="Ding S."/>
            <person name="Wang X."/>
            <person name="Zhu J."/>
            <person name="Ruan X."/>
            <person name="Zhao L."/>
            <person name="Wei J."/>
            <person name="Que T."/>
            <person name="Du C."/>
            <person name="Cheng J."/>
            <person name="Dai P."/>
            <person name="Han X."/>
            <person name="Huang E."/>
            <person name="Gao Y."/>
            <person name="Liu J."/>
            <person name="Shao H."/>
            <person name="Ye R."/>
            <person name="Li L."/>
            <person name="Wei W."/>
            <person name="Wang X."/>
            <person name="Wang C."/>
            <person name="Huo Q."/>
            <person name="Li W."/>
            <person name="Guo W."/>
            <person name="Chen H."/>
            <person name="Chen S."/>
            <person name="Zhou L."/>
            <person name="Zhou L."/>
            <person name="Ni X."/>
            <person name="Tian J."/>
            <person name="Zhou Y."/>
            <person name="Sheng Y."/>
            <person name="Liu T."/>
            <person name="Pan Y."/>
            <person name="Xia L."/>
            <person name="Li J."/>
            <person name="Zhao F."/>
            <person name="Cao W."/>
        </authorList>
    </citation>
    <scope>NUCLEOTIDE SEQUENCE</scope>
    <source>
        <strain evidence="2">Rmic-2018</strain>
        <tissue evidence="2">Larvae</tissue>
    </source>
</reference>
<accession>A0A9J6F1Q8</accession>
<proteinExistence type="predicted"/>
<evidence type="ECO:0000256" key="1">
    <source>
        <dbReference type="SAM" id="MobiDB-lite"/>
    </source>
</evidence>
<comment type="caution">
    <text evidence="2">The sequence shown here is derived from an EMBL/GenBank/DDBJ whole genome shotgun (WGS) entry which is preliminary data.</text>
</comment>
<reference evidence="2" key="1">
    <citation type="journal article" date="2020" name="Cell">
        <title>Large-Scale Comparative Analyses of Tick Genomes Elucidate Their Genetic Diversity and Vector Capacities.</title>
        <authorList>
            <consortium name="Tick Genome and Microbiome Consortium (TIGMIC)"/>
            <person name="Jia N."/>
            <person name="Wang J."/>
            <person name="Shi W."/>
            <person name="Du L."/>
            <person name="Sun Y."/>
            <person name="Zhan W."/>
            <person name="Jiang J.F."/>
            <person name="Wang Q."/>
            <person name="Zhang B."/>
            <person name="Ji P."/>
            <person name="Bell-Sakyi L."/>
            <person name="Cui X.M."/>
            <person name="Yuan T.T."/>
            <person name="Jiang B.G."/>
            <person name="Yang W.F."/>
            <person name="Lam T.T."/>
            <person name="Chang Q.C."/>
            <person name="Ding S.J."/>
            <person name="Wang X.J."/>
            <person name="Zhu J.G."/>
            <person name="Ruan X.D."/>
            <person name="Zhao L."/>
            <person name="Wei J.T."/>
            <person name="Ye R.Z."/>
            <person name="Que T.C."/>
            <person name="Du C.H."/>
            <person name="Zhou Y.H."/>
            <person name="Cheng J.X."/>
            <person name="Dai P.F."/>
            <person name="Guo W.B."/>
            <person name="Han X.H."/>
            <person name="Huang E.J."/>
            <person name="Li L.F."/>
            <person name="Wei W."/>
            <person name="Gao Y.C."/>
            <person name="Liu J.Z."/>
            <person name="Shao H.Z."/>
            <person name="Wang X."/>
            <person name="Wang C.C."/>
            <person name="Yang T.C."/>
            <person name="Huo Q.B."/>
            <person name="Li W."/>
            <person name="Chen H.Y."/>
            <person name="Chen S.E."/>
            <person name="Zhou L.G."/>
            <person name="Ni X.B."/>
            <person name="Tian J.H."/>
            <person name="Sheng Y."/>
            <person name="Liu T."/>
            <person name="Pan Y.S."/>
            <person name="Xia L.Y."/>
            <person name="Li J."/>
            <person name="Zhao F."/>
            <person name="Cao W.C."/>
        </authorList>
    </citation>
    <scope>NUCLEOTIDE SEQUENCE</scope>
    <source>
        <strain evidence="2">Rmic-2018</strain>
    </source>
</reference>
<keyword evidence="3" id="KW-1185">Reference proteome</keyword>
<protein>
    <submittedName>
        <fullName evidence="2">Uncharacterized protein</fullName>
    </submittedName>
</protein>
<dbReference type="EMBL" id="JABSTU010000001">
    <property type="protein sequence ID" value="KAH8040690.1"/>
    <property type="molecule type" value="Genomic_DNA"/>
</dbReference>
<sequence length="406" mass="44111">MDGGEESVAPRRRALSFRRPAVVAAHGSSVVPPAPLSPRLRAVRHKAIGLIRRTLGSLSNSSTPVGSCESLPDAVFASSNNHHHHHKESPFHWGSPPSRPGTPTLAELMSAISSLPPSPTPHVGFLPRVRTSLAPRCQKEGCGGGKLMAMMKRFLPVEDFVSLARRRLPLAQRPPGLAGSAQKAPTCRALRRRKLKIAKTKDKDREAQSSRRNAPSAQSLCPYHRAEVASVPCEGKGFHAGLSRLPHWLARTNEFRTSSASFLFRSRRSPDRVVVNRKLVSSRPCVPFSRLYSVSRGNGLAPRNGCLYGHRTDPSRVATEVGLYSARPTASFVLVTGRAATFGEASCRGPVHEPHTSCTVIAHDELWRCDEHRALNKHAVQWCFCGTPANGAYVLRLDGACNLVGA</sequence>
<feature type="region of interest" description="Disordered" evidence="1">
    <location>
        <begin position="195"/>
        <end position="218"/>
    </location>
</feature>